<name>A0A7J7NQ10_9MAGN</name>
<dbReference type="Proteomes" id="UP000541444">
    <property type="component" value="Unassembled WGS sequence"/>
</dbReference>
<comment type="caution">
    <text evidence="1">The sequence shown here is derived from an EMBL/GenBank/DDBJ whole genome shotgun (WGS) entry which is preliminary data.</text>
</comment>
<evidence type="ECO:0000313" key="1">
    <source>
        <dbReference type="EMBL" id="KAF6169297.1"/>
    </source>
</evidence>
<protein>
    <submittedName>
        <fullName evidence="1">Uncharacterized protein</fullName>
    </submittedName>
</protein>
<proteinExistence type="predicted"/>
<organism evidence="1 2">
    <name type="scientific">Kingdonia uniflora</name>
    <dbReference type="NCBI Taxonomy" id="39325"/>
    <lineage>
        <taxon>Eukaryota</taxon>
        <taxon>Viridiplantae</taxon>
        <taxon>Streptophyta</taxon>
        <taxon>Embryophyta</taxon>
        <taxon>Tracheophyta</taxon>
        <taxon>Spermatophyta</taxon>
        <taxon>Magnoliopsida</taxon>
        <taxon>Ranunculales</taxon>
        <taxon>Circaeasteraceae</taxon>
        <taxon>Kingdonia</taxon>
    </lineage>
</organism>
<reference evidence="1 2" key="1">
    <citation type="journal article" date="2020" name="IScience">
        <title>Genome Sequencing of the Endangered Kingdonia uniflora (Circaeasteraceae, Ranunculales) Reveals Potential Mechanisms of Evolutionary Specialization.</title>
        <authorList>
            <person name="Sun Y."/>
            <person name="Deng T."/>
            <person name="Zhang A."/>
            <person name="Moore M.J."/>
            <person name="Landis J.B."/>
            <person name="Lin N."/>
            <person name="Zhang H."/>
            <person name="Zhang X."/>
            <person name="Huang J."/>
            <person name="Zhang X."/>
            <person name="Sun H."/>
            <person name="Wang H."/>
        </authorList>
    </citation>
    <scope>NUCLEOTIDE SEQUENCE [LARGE SCALE GENOMIC DNA]</scope>
    <source>
        <strain evidence="1">TB1705</strain>
        <tissue evidence="1">Leaf</tissue>
    </source>
</reference>
<feature type="non-terminal residue" evidence="1">
    <location>
        <position position="1"/>
    </location>
</feature>
<sequence length="83" mass="9797">KRYFPSHHQIPRTPSTVFLVKTNSLQDFKFLSHKDFKLTLYIYRLSIRSSAKYASRDKSSPPKRTYKTTYAVFVRTTSTEPSF</sequence>
<dbReference type="EMBL" id="JACGCM010000669">
    <property type="protein sequence ID" value="KAF6169297.1"/>
    <property type="molecule type" value="Genomic_DNA"/>
</dbReference>
<dbReference type="AlphaFoldDB" id="A0A7J7NQ10"/>
<evidence type="ECO:0000313" key="2">
    <source>
        <dbReference type="Proteomes" id="UP000541444"/>
    </source>
</evidence>
<keyword evidence="2" id="KW-1185">Reference proteome</keyword>
<accession>A0A7J7NQ10</accession>
<gene>
    <name evidence="1" type="ORF">GIB67_013727</name>
</gene>